<proteinExistence type="inferred from homology"/>
<dbReference type="SUPFAM" id="SSF46589">
    <property type="entry name" value="tRNA-binding arm"/>
    <property type="match status" value="1"/>
</dbReference>
<dbReference type="SUPFAM" id="SSF55681">
    <property type="entry name" value="Class II aaRS and biotin synthetases"/>
    <property type="match status" value="1"/>
</dbReference>
<dbReference type="Gene3D" id="3.30.930.10">
    <property type="entry name" value="Bira Bifunctional Protein, Domain 2"/>
    <property type="match status" value="1"/>
</dbReference>
<evidence type="ECO:0000313" key="12">
    <source>
        <dbReference type="Proteomes" id="UP000034048"/>
    </source>
</evidence>
<dbReference type="GO" id="GO:0005524">
    <property type="term" value="F:ATP binding"/>
    <property type="evidence" value="ECO:0007669"/>
    <property type="project" value="UniProtKB-UniRule"/>
</dbReference>
<evidence type="ECO:0000256" key="8">
    <source>
        <dbReference type="PIRSR" id="PIRSR001529-2"/>
    </source>
</evidence>
<comment type="subunit">
    <text evidence="6">Homodimer. The tRNA molecule binds across the dimer.</text>
</comment>
<feature type="binding site" evidence="7">
    <location>
        <position position="253"/>
    </location>
    <ligand>
        <name>L-serine</name>
        <dbReference type="ChEBI" id="CHEBI:33384"/>
    </ligand>
</feature>
<evidence type="ECO:0000256" key="3">
    <source>
        <dbReference type="ARBA" id="ARBA00022840"/>
    </source>
</evidence>
<keyword evidence="4 6" id="KW-0648">Protein biosynthesis</keyword>
<keyword evidence="1 6" id="KW-0436">Ligase</keyword>
<feature type="binding site" evidence="6 8">
    <location>
        <begin position="347"/>
        <end position="350"/>
    </location>
    <ligand>
        <name>ATP</name>
        <dbReference type="ChEBI" id="CHEBI:30616"/>
    </ligand>
</feature>
<evidence type="ECO:0000256" key="5">
    <source>
        <dbReference type="ARBA" id="ARBA00023146"/>
    </source>
</evidence>
<comment type="caution">
    <text evidence="11">The sequence shown here is derived from an EMBL/GenBank/DDBJ whole genome shotgun (WGS) entry which is preliminary data.</text>
</comment>
<dbReference type="Pfam" id="PF02403">
    <property type="entry name" value="Seryl_tRNA_N"/>
    <property type="match status" value="1"/>
</dbReference>
<feature type="binding site" evidence="7">
    <location>
        <position position="222"/>
    </location>
    <ligand>
        <name>L-serine</name>
        <dbReference type="ChEBI" id="CHEBI:33384"/>
    </ligand>
</feature>
<evidence type="ECO:0000256" key="9">
    <source>
        <dbReference type="SAM" id="Coils"/>
    </source>
</evidence>
<dbReference type="Proteomes" id="UP000034048">
    <property type="component" value="Unassembled WGS sequence"/>
</dbReference>
<comment type="similarity">
    <text evidence="6">Belongs to the class-II aminoacyl-tRNA synthetase family. Type-1 seryl-tRNA synthetase subfamily.</text>
</comment>
<feature type="binding site" evidence="6 8">
    <location>
        <begin position="253"/>
        <end position="255"/>
    </location>
    <ligand>
        <name>ATP</name>
        <dbReference type="ChEBI" id="CHEBI:30616"/>
    </ligand>
</feature>
<sequence>MLDIKFIRQNPEQVKTNNANRGVEVDVDRLLQLDEDSRNLQTKLQDLQAKRNQQSKAKPDATEITALKQLGADIKELENSLLGLTKELTELLIRVPNMSDPKVKVGHQEEDNVIMGTAGKPTVFKFTPKDHVELGEKLDLIDLERGAKVTGAKFYYLKNELALMELALIQYVMDIVTKMGYIPMMTPDLAKEEVVEGLGYSPRRESTQIYNVENSGLSLIGTAEITLGGYHQDEVLLASELPKKYVALSHCFRTEAGTYSKYAKGIFRVHQFTKVEMFAYTMPENSHQIHQEMLAIEKEIFNGLGIPYRVVDHCTIDLGNPSARTFDLEAWLPAKPKADNSLGDWAEITSCSNCTDYQARGLNVKYKTADGTKGLVHTLNGTGIAIPRALIAILENYQQSDGSVAIPKVLRPYLNNRKLIKSK</sequence>
<evidence type="ECO:0000259" key="10">
    <source>
        <dbReference type="PROSITE" id="PS50862"/>
    </source>
</evidence>
<feature type="binding site" evidence="6">
    <location>
        <begin position="222"/>
        <end position="224"/>
    </location>
    <ligand>
        <name>L-serine</name>
        <dbReference type="ChEBI" id="CHEBI:33384"/>
    </ligand>
</feature>
<keyword evidence="9" id="KW-0175">Coiled coil</keyword>
<comment type="function">
    <text evidence="6">Catalyzes the attachment of serine to tRNA(Ser). Is also able to aminoacylate tRNA(Sec) with serine, to form the misacylated tRNA L-seryl-tRNA(Sec), which will be further converted into selenocysteinyl-tRNA(Sec).</text>
</comment>
<feature type="binding site" evidence="6 7">
    <location>
        <position position="276"/>
    </location>
    <ligand>
        <name>L-serine</name>
        <dbReference type="ChEBI" id="CHEBI:33384"/>
    </ligand>
</feature>
<dbReference type="InterPro" id="IPR015866">
    <property type="entry name" value="Ser-tRNA-synth_1_N"/>
</dbReference>
<dbReference type="PATRIC" id="fig|1618634.3.peg.382"/>
<dbReference type="GO" id="GO:0006434">
    <property type="term" value="P:seryl-tRNA aminoacylation"/>
    <property type="evidence" value="ECO:0007669"/>
    <property type="project" value="UniProtKB-UniRule"/>
</dbReference>
<dbReference type="AlphaFoldDB" id="A0A0G0RKY1"/>
<dbReference type="Gene3D" id="1.10.287.40">
    <property type="entry name" value="Serine-tRNA synthetase, tRNA binding domain"/>
    <property type="match status" value="1"/>
</dbReference>
<keyword evidence="2 6" id="KW-0547">Nucleotide-binding</keyword>
<comment type="catalytic activity">
    <reaction evidence="6">
        <text>tRNA(Sec) + L-serine + ATP = L-seryl-tRNA(Sec) + AMP + diphosphate + H(+)</text>
        <dbReference type="Rhea" id="RHEA:42580"/>
        <dbReference type="Rhea" id="RHEA-COMP:9742"/>
        <dbReference type="Rhea" id="RHEA-COMP:10128"/>
        <dbReference type="ChEBI" id="CHEBI:15378"/>
        <dbReference type="ChEBI" id="CHEBI:30616"/>
        <dbReference type="ChEBI" id="CHEBI:33019"/>
        <dbReference type="ChEBI" id="CHEBI:33384"/>
        <dbReference type="ChEBI" id="CHEBI:78442"/>
        <dbReference type="ChEBI" id="CHEBI:78533"/>
        <dbReference type="ChEBI" id="CHEBI:456215"/>
        <dbReference type="EC" id="6.1.1.11"/>
    </reaction>
</comment>
<organism evidence="11 12">
    <name type="scientific">Candidatus Falkowbacteria bacterium GW2011_GWA2_39_24</name>
    <dbReference type="NCBI Taxonomy" id="1618634"/>
    <lineage>
        <taxon>Bacteria</taxon>
        <taxon>Candidatus Falkowiibacteriota</taxon>
    </lineage>
</organism>
<feature type="binding site" evidence="6">
    <location>
        <position position="382"/>
    </location>
    <ligand>
        <name>L-serine</name>
        <dbReference type="ChEBI" id="CHEBI:33384"/>
    </ligand>
</feature>
<comment type="domain">
    <text evidence="6">Consists of two distinct domains, a catalytic core and a N-terminal extension that is involved in tRNA binding.</text>
</comment>
<dbReference type="PRINTS" id="PR00981">
    <property type="entry name" value="TRNASYNTHSER"/>
</dbReference>
<dbReference type="InterPro" id="IPR033729">
    <property type="entry name" value="SerRS_core"/>
</dbReference>
<dbReference type="CDD" id="cd00770">
    <property type="entry name" value="SerRS_core"/>
    <property type="match status" value="1"/>
</dbReference>
<reference evidence="11 12" key="1">
    <citation type="journal article" date="2015" name="Nature">
        <title>rRNA introns, odd ribosomes, and small enigmatic genomes across a large radiation of phyla.</title>
        <authorList>
            <person name="Brown C.T."/>
            <person name="Hug L.A."/>
            <person name="Thomas B.C."/>
            <person name="Sharon I."/>
            <person name="Castelle C.J."/>
            <person name="Singh A."/>
            <person name="Wilkins M.J."/>
            <person name="Williams K.H."/>
            <person name="Banfield J.F."/>
        </authorList>
    </citation>
    <scope>NUCLEOTIDE SEQUENCE [LARGE SCALE GENOMIC DNA]</scope>
</reference>
<dbReference type="PROSITE" id="PS50862">
    <property type="entry name" value="AA_TRNA_LIGASE_II"/>
    <property type="match status" value="1"/>
</dbReference>
<accession>A0A0G0RKY1</accession>
<evidence type="ECO:0000256" key="2">
    <source>
        <dbReference type="ARBA" id="ARBA00022741"/>
    </source>
</evidence>
<dbReference type="EC" id="6.1.1.11" evidence="6"/>
<dbReference type="PIRSF" id="PIRSF001529">
    <property type="entry name" value="Ser-tRNA-synth_IIa"/>
    <property type="match status" value="1"/>
</dbReference>
<evidence type="ECO:0000313" key="11">
    <source>
        <dbReference type="EMBL" id="KKR14307.1"/>
    </source>
</evidence>
<feature type="coiled-coil region" evidence="9">
    <location>
        <begin position="30"/>
        <end position="94"/>
    </location>
</feature>
<dbReference type="InterPro" id="IPR002317">
    <property type="entry name" value="Ser-tRNA-ligase_type_1"/>
</dbReference>
<feature type="binding site" evidence="7">
    <location>
        <position position="380"/>
    </location>
    <ligand>
        <name>L-serine</name>
        <dbReference type="ChEBI" id="CHEBI:33384"/>
    </ligand>
</feature>
<dbReference type="GO" id="GO:0004828">
    <property type="term" value="F:serine-tRNA ligase activity"/>
    <property type="evidence" value="ECO:0007669"/>
    <property type="project" value="UniProtKB-UniRule"/>
</dbReference>
<comment type="pathway">
    <text evidence="6">Aminoacyl-tRNA biosynthesis; selenocysteinyl-tRNA(Sec) biosynthesis; L-seryl-tRNA(Sec) from L-serine and tRNA(Sec): step 1/1.</text>
</comment>
<dbReference type="UniPathway" id="UPA00906">
    <property type="reaction ID" value="UER00895"/>
</dbReference>
<dbReference type="InterPro" id="IPR010978">
    <property type="entry name" value="tRNA-bd_arm"/>
</dbReference>
<dbReference type="PANTHER" id="PTHR11778">
    <property type="entry name" value="SERYL-TRNA SYNTHETASE"/>
    <property type="match status" value="1"/>
</dbReference>
<dbReference type="InterPro" id="IPR042103">
    <property type="entry name" value="SerRS_1_N_sf"/>
</dbReference>
<evidence type="ECO:0000256" key="4">
    <source>
        <dbReference type="ARBA" id="ARBA00022917"/>
    </source>
</evidence>
<feature type="site" description="Important for serine binding" evidence="7">
    <location>
        <position position="382"/>
    </location>
</feature>
<name>A0A0G0RKY1_9BACT</name>
<dbReference type="InterPro" id="IPR006195">
    <property type="entry name" value="aa-tRNA-synth_II"/>
</dbReference>
<dbReference type="GO" id="GO:0005737">
    <property type="term" value="C:cytoplasm"/>
    <property type="evidence" value="ECO:0007669"/>
    <property type="project" value="UniProtKB-SubCell"/>
</dbReference>
<dbReference type="GO" id="GO:0016260">
    <property type="term" value="P:selenocysteine biosynthetic process"/>
    <property type="evidence" value="ECO:0007669"/>
    <property type="project" value="UniProtKB-UniRule"/>
</dbReference>
<dbReference type="Pfam" id="PF00587">
    <property type="entry name" value="tRNA-synt_2b"/>
    <property type="match status" value="1"/>
</dbReference>
<evidence type="ECO:0000256" key="6">
    <source>
        <dbReference type="HAMAP-Rule" id="MF_00176"/>
    </source>
</evidence>
<feature type="binding site" evidence="6">
    <location>
        <position position="269"/>
    </location>
    <ligand>
        <name>ATP</name>
        <dbReference type="ChEBI" id="CHEBI:30616"/>
    </ligand>
</feature>
<comment type="subcellular location">
    <subcellularLocation>
        <location evidence="6">Cytoplasm</location>
    </subcellularLocation>
</comment>
<keyword evidence="5 6" id="KW-0030">Aminoacyl-tRNA synthetase</keyword>
<evidence type="ECO:0000256" key="1">
    <source>
        <dbReference type="ARBA" id="ARBA00022598"/>
    </source>
</evidence>
<feature type="binding site" evidence="8">
    <location>
        <begin position="269"/>
        <end position="272"/>
    </location>
    <ligand>
        <name>ATP</name>
        <dbReference type="ChEBI" id="CHEBI:30616"/>
    </ligand>
</feature>
<dbReference type="EMBL" id="LBWS01000031">
    <property type="protein sequence ID" value="KKR14307.1"/>
    <property type="molecule type" value="Genomic_DNA"/>
</dbReference>
<gene>
    <name evidence="6" type="primary">serS</name>
    <name evidence="11" type="ORF">UT42_C0031G0006</name>
</gene>
<dbReference type="InterPro" id="IPR002314">
    <property type="entry name" value="aa-tRNA-synt_IIb"/>
</dbReference>
<keyword evidence="6" id="KW-0963">Cytoplasm</keyword>
<dbReference type="HAMAP" id="MF_00176">
    <property type="entry name" value="Ser_tRNA_synth_type1"/>
    <property type="match status" value="1"/>
</dbReference>
<dbReference type="NCBIfam" id="TIGR00414">
    <property type="entry name" value="serS"/>
    <property type="match status" value="1"/>
</dbReference>
<dbReference type="InterPro" id="IPR045864">
    <property type="entry name" value="aa-tRNA-synth_II/BPL/LPL"/>
</dbReference>
<feature type="domain" description="Aminoacyl-transfer RNA synthetases class-II family profile" evidence="10">
    <location>
        <begin position="130"/>
        <end position="407"/>
    </location>
</feature>
<comment type="catalytic activity">
    <reaction evidence="6">
        <text>tRNA(Ser) + L-serine + ATP = L-seryl-tRNA(Ser) + AMP + diphosphate + H(+)</text>
        <dbReference type="Rhea" id="RHEA:12292"/>
        <dbReference type="Rhea" id="RHEA-COMP:9669"/>
        <dbReference type="Rhea" id="RHEA-COMP:9703"/>
        <dbReference type="ChEBI" id="CHEBI:15378"/>
        <dbReference type="ChEBI" id="CHEBI:30616"/>
        <dbReference type="ChEBI" id="CHEBI:33019"/>
        <dbReference type="ChEBI" id="CHEBI:33384"/>
        <dbReference type="ChEBI" id="CHEBI:78442"/>
        <dbReference type="ChEBI" id="CHEBI:78533"/>
        <dbReference type="ChEBI" id="CHEBI:456215"/>
        <dbReference type="EC" id="6.1.1.11"/>
    </reaction>
</comment>
<keyword evidence="3 6" id="KW-0067">ATP-binding</keyword>
<protein>
    <recommendedName>
        <fullName evidence="6">Serine--tRNA ligase</fullName>
        <ecNumber evidence="6">6.1.1.11</ecNumber>
    </recommendedName>
    <alternativeName>
        <fullName evidence="6">Seryl-tRNA synthetase</fullName>
        <shortName evidence="6">SerRS</shortName>
    </alternativeName>
    <alternativeName>
        <fullName evidence="6">Seryl-tRNA(Ser/Sec) synthetase</fullName>
    </alternativeName>
</protein>
<evidence type="ECO:0000256" key="7">
    <source>
        <dbReference type="PIRSR" id="PIRSR001529-1"/>
    </source>
</evidence>